<dbReference type="InParanoid" id="A0A0H2SK33"/>
<evidence type="ECO:0000256" key="1">
    <source>
        <dbReference type="SAM" id="MobiDB-lite"/>
    </source>
</evidence>
<dbReference type="Gene3D" id="2.60.40.640">
    <property type="match status" value="1"/>
</dbReference>
<dbReference type="EMBL" id="KQ085905">
    <property type="protein sequence ID" value="KLO17426.1"/>
    <property type="molecule type" value="Genomic_DNA"/>
</dbReference>
<dbReference type="Proteomes" id="UP000053477">
    <property type="component" value="Unassembled WGS sequence"/>
</dbReference>
<dbReference type="InterPro" id="IPR011021">
    <property type="entry name" value="Arrestin-like_N"/>
</dbReference>
<evidence type="ECO:0000313" key="4">
    <source>
        <dbReference type="Proteomes" id="UP000053477"/>
    </source>
</evidence>
<evidence type="ECO:0000259" key="2">
    <source>
        <dbReference type="Pfam" id="PF00339"/>
    </source>
</evidence>
<sequence length="482" mass="52723">METPQGSEAIQVEAMDDLPCYSATARNTISSDSGQLINIESQSRQRIQGVAASGSTGTSRRTTDTVSTLDDKSNTPWLSLILTSRPYSSGLPSFVEGEPIQGRVVIDLAKPQSIDSILITVKGLIYCNVYETTTFYSQSKPLWKAADDDAPRSSILGIRTTKTKSNMRLEGRHVWQFSFSMPHEFEVRKLVARENKLQSTELIPPTMDGRAGNSSIDYQIIVDVKRRGILQVDASLPSRFEYTPMSKPPPASVLRNEAYLAGSEPLGPNSDAEGWAILSRCEIVRGTLFHTRSVLVKFSFALASPLVYTRGSVAPCSLTIQSDDPQALQLFSSPTAPVVYLRRKMSFRASTNEMDRRSSPKGGSTFSEKVPLSVGVWKAASSDSELQSKRCLYGELSLPSNLVPSFTFGLFGVKYFVEVHPFNVAGFTPNSRDRLIRSEIEIVAGYGDGPRPKAYLPPGYIAARERMAAAARGRGSSNSTSS</sequence>
<name>A0A0H2SK33_9AGAM</name>
<gene>
    <name evidence="3" type="ORF">SCHPADRAFT_994414</name>
</gene>
<feature type="domain" description="Arrestin-like N-terminal" evidence="2">
    <location>
        <begin position="94"/>
        <end position="184"/>
    </location>
</feature>
<organism evidence="3 4">
    <name type="scientific">Schizopora paradoxa</name>
    <dbReference type="NCBI Taxonomy" id="27342"/>
    <lineage>
        <taxon>Eukaryota</taxon>
        <taxon>Fungi</taxon>
        <taxon>Dikarya</taxon>
        <taxon>Basidiomycota</taxon>
        <taxon>Agaricomycotina</taxon>
        <taxon>Agaricomycetes</taxon>
        <taxon>Hymenochaetales</taxon>
        <taxon>Schizoporaceae</taxon>
        <taxon>Schizopora</taxon>
    </lineage>
</organism>
<dbReference type="AlphaFoldDB" id="A0A0H2SK33"/>
<proteinExistence type="predicted"/>
<keyword evidence="4" id="KW-1185">Reference proteome</keyword>
<feature type="compositionally biased region" description="Low complexity" evidence="1">
    <location>
        <begin position="53"/>
        <end position="68"/>
    </location>
</feature>
<feature type="region of interest" description="Disordered" evidence="1">
    <location>
        <begin position="47"/>
        <end position="69"/>
    </location>
</feature>
<reference evidence="3 4" key="1">
    <citation type="submission" date="2015-04" db="EMBL/GenBank/DDBJ databases">
        <title>Complete genome sequence of Schizopora paradoxa KUC8140, a cosmopolitan wood degrader in East Asia.</title>
        <authorList>
            <consortium name="DOE Joint Genome Institute"/>
            <person name="Min B."/>
            <person name="Park H."/>
            <person name="Jang Y."/>
            <person name="Kim J.-J."/>
            <person name="Kim K.H."/>
            <person name="Pangilinan J."/>
            <person name="Lipzen A."/>
            <person name="Riley R."/>
            <person name="Grigoriev I.V."/>
            <person name="Spatafora J.W."/>
            <person name="Choi I.-G."/>
        </authorList>
    </citation>
    <scope>NUCLEOTIDE SEQUENCE [LARGE SCALE GENOMIC DNA]</scope>
    <source>
        <strain evidence="3 4">KUC8140</strain>
    </source>
</reference>
<evidence type="ECO:0000313" key="3">
    <source>
        <dbReference type="EMBL" id="KLO17426.1"/>
    </source>
</evidence>
<dbReference type="InterPro" id="IPR014752">
    <property type="entry name" value="Arrestin-like_C"/>
</dbReference>
<accession>A0A0H2SK33</accession>
<protein>
    <recommendedName>
        <fullName evidence="2">Arrestin-like N-terminal domain-containing protein</fullName>
    </recommendedName>
</protein>
<dbReference type="Pfam" id="PF00339">
    <property type="entry name" value="Arrestin_N"/>
    <property type="match status" value="1"/>
</dbReference>
<dbReference type="OrthoDB" id="3261578at2759"/>